<keyword evidence="1" id="KW-0472">Membrane</keyword>
<proteinExistence type="predicted"/>
<keyword evidence="1" id="KW-1133">Transmembrane helix</keyword>
<protein>
    <submittedName>
        <fullName evidence="2">Uncharacterized protein</fullName>
    </submittedName>
</protein>
<feature type="transmembrane region" description="Helical" evidence="1">
    <location>
        <begin position="12"/>
        <end position="36"/>
    </location>
</feature>
<keyword evidence="1" id="KW-0812">Transmembrane</keyword>
<dbReference type="AlphaFoldDB" id="X1IV30"/>
<gene>
    <name evidence="2" type="ORF">S03H2_63611</name>
</gene>
<evidence type="ECO:0000256" key="1">
    <source>
        <dbReference type="SAM" id="Phobius"/>
    </source>
</evidence>
<comment type="caution">
    <text evidence="2">The sequence shown here is derived from an EMBL/GenBank/DDBJ whole genome shotgun (WGS) entry which is preliminary data.</text>
</comment>
<dbReference type="EMBL" id="BARU01041236">
    <property type="protein sequence ID" value="GAH86301.1"/>
    <property type="molecule type" value="Genomic_DNA"/>
</dbReference>
<organism evidence="2">
    <name type="scientific">marine sediment metagenome</name>
    <dbReference type="NCBI Taxonomy" id="412755"/>
    <lineage>
        <taxon>unclassified sequences</taxon>
        <taxon>metagenomes</taxon>
        <taxon>ecological metagenomes</taxon>
    </lineage>
</organism>
<reference evidence="2" key="1">
    <citation type="journal article" date="2014" name="Front. Microbiol.">
        <title>High frequency of phylogenetically diverse reductive dehalogenase-homologous genes in deep subseafloor sedimentary metagenomes.</title>
        <authorList>
            <person name="Kawai M."/>
            <person name="Futagami T."/>
            <person name="Toyoda A."/>
            <person name="Takaki Y."/>
            <person name="Nishi S."/>
            <person name="Hori S."/>
            <person name="Arai W."/>
            <person name="Tsubouchi T."/>
            <person name="Morono Y."/>
            <person name="Uchiyama I."/>
            <person name="Ito T."/>
            <person name="Fujiyama A."/>
            <person name="Inagaki F."/>
            <person name="Takami H."/>
        </authorList>
    </citation>
    <scope>NUCLEOTIDE SEQUENCE</scope>
    <source>
        <strain evidence="2">Expedition CK06-06</strain>
    </source>
</reference>
<sequence>SPILNFIGADSPWTVMVVIISVLIAAIMFLIVYLPLNSFRIKMVKFKMKALIELDNYIFANVVEFELKYAEDAKQENVTMFQLRQYISSMRTIPISTGKLLKSSMAIIIWILNMRRIFTTVAGDV</sequence>
<feature type="non-terminal residue" evidence="2">
    <location>
        <position position="1"/>
    </location>
</feature>
<name>X1IV30_9ZZZZ</name>
<evidence type="ECO:0000313" key="2">
    <source>
        <dbReference type="EMBL" id="GAH86301.1"/>
    </source>
</evidence>
<accession>X1IV30</accession>